<evidence type="ECO:0000313" key="3">
    <source>
        <dbReference type="Proteomes" id="UP001271007"/>
    </source>
</evidence>
<dbReference type="Proteomes" id="UP001271007">
    <property type="component" value="Unassembled WGS sequence"/>
</dbReference>
<feature type="transmembrane region" description="Helical" evidence="1">
    <location>
        <begin position="55"/>
        <end position="74"/>
    </location>
</feature>
<sequence length="136" mass="15202">MSSIRNDSRNAKPKGPQGWLIFFQIIIPLSAVLGCTAAFIINIKYDEEPGYDGRYDWLMLFPLALGMLGAYEMISIGLKDTQKKCPGFPFEMLKIYAGLLLGLFAAMLVDIWKRRFEHHTAEAQTGGSGNSTSLFF</sequence>
<reference evidence="2" key="1">
    <citation type="submission" date="2023-04" db="EMBL/GenBank/DDBJ databases">
        <title>Black Yeasts Isolated from many extreme environments.</title>
        <authorList>
            <person name="Coleine C."/>
            <person name="Stajich J.E."/>
            <person name="Selbmann L."/>
        </authorList>
    </citation>
    <scope>NUCLEOTIDE SEQUENCE</scope>
    <source>
        <strain evidence="2">CCFEE 5312</strain>
    </source>
</reference>
<keyword evidence="1" id="KW-0812">Transmembrane</keyword>
<feature type="transmembrane region" description="Helical" evidence="1">
    <location>
        <begin position="20"/>
        <end position="43"/>
    </location>
</feature>
<dbReference type="AlphaFoldDB" id="A0AAJ0DDE7"/>
<dbReference type="EMBL" id="JAWDJX010000023">
    <property type="protein sequence ID" value="KAK3051947.1"/>
    <property type="molecule type" value="Genomic_DNA"/>
</dbReference>
<organism evidence="2 3">
    <name type="scientific">Extremus antarcticus</name>
    <dbReference type="NCBI Taxonomy" id="702011"/>
    <lineage>
        <taxon>Eukaryota</taxon>
        <taxon>Fungi</taxon>
        <taxon>Dikarya</taxon>
        <taxon>Ascomycota</taxon>
        <taxon>Pezizomycotina</taxon>
        <taxon>Dothideomycetes</taxon>
        <taxon>Dothideomycetidae</taxon>
        <taxon>Mycosphaerellales</taxon>
        <taxon>Extremaceae</taxon>
        <taxon>Extremus</taxon>
    </lineage>
</organism>
<dbReference type="PROSITE" id="PS51257">
    <property type="entry name" value="PROKAR_LIPOPROTEIN"/>
    <property type="match status" value="1"/>
</dbReference>
<evidence type="ECO:0000313" key="2">
    <source>
        <dbReference type="EMBL" id="KAK3051947.1"/>
    </source>
</evidence>
<proteinExistence type="predicted"/>
<gene>
    <name evidence="2" type="ORF">LTR09_006901</name>
</gene>
<evidence type="ECO:0000256" key="1">
    <source>
        <dbReference type="SAM" id="Phobius"/>
    </source>
</evidence>
<keyword evidence="1" id="KW-0472">Membrane</keyword>
<accession>A0AAJ0DDE7</accession>
<name>A0AAJ0DDE7_9PEZI</name>
<keyword evidence="1" id="KW-1133">Transmembrane helix</keyword>
<feature type="transmembrane region" description="Helical" evidence="1">
    <location>
        <begin position="95"/>
        <end position="112"/>
    </location>
</feature>
<keyword evidence="3" id="KW-1185">Reference proteome</keyword>
<comment type="caution">
    <text evidence="2">The sequence shown here is derived from an EMBL/GenBank/DDBJ whole genome shotgun (WGS) entry which is preliminary data.</text>
</comment>
<protein>
    <submittedName>
        <fullName evidence="2">Uncharacterized protein</fullName>
    </submittedName>
</protein>